<feature type="binding site" evidence="1">
    <location>
        <position position="264"/>
    </location>
    <ligand>
        <name>Mg(2+)</name>
        <dbReference type="ChEBI" id="CHEBI:18420"/>
        <label>3</label>
    </ligand>
</feature>
<feature type="binding site" evidence="1">
    <location>
        <position position="156"/>
    </location>
    <ligand>
        <name>Mg(2+)</name>
        <dbReference type="ChEBI" id="CHEBI:18420"/>
        <label>1</label>
    </ligand>
</feature>
<protein>
    <recommendedName>
        <fullName evidence="1">Thiamine-monophosphate kinase</fullName>
        <shortName evidence="1">TMP kinase</shortName>
        <shortName evidence="1">Thiamine-phosphate kinase</shortName>
        <ecNumber evidence="1">2.7.4.16</ecNumber>
    </recommendedName>
</protein>
<accession>A0ABU1FRT4</accession>
<name>A0ABU1FRT4_9MICC</name>
<keyword evidence="1 3" id="KW-0808">Transferase</keyword>
<dbReference type="InterPro" id="IPR006283">
    <property type="entry name" value="ThiL-like"/>
</dbReference>
<comment type="caution">
    <text evidence="3">The sequence shown here is derived from an EMBL/GenBank/DDBJ whole genome shotgun (WGS) entry which is preliminary data.</text>
</comment>
<evidence type="ECO:0000259" key="2">
    <source>
        <dbReference type="Pfam" id="PF00586"/>
    </source>
</evidence>
<dbReference type="PIRSF" id="PIRSF005303">
    <property type="entry name" value="Thiam_monoph_kin"/>
    <property type="match status" value="1"/>
</dbReference>
<dbReference type="RefSeq" id="WP_310536743.1">
    <property type="nucleotide sequence ID" value="NZ_BAAAOC010000022.1"/>
</dbReference>
<dbReference type="SUPFAM" id="SSF56042">
    <property type="entry name" value="PurM C-terminal domain-like"/>
    <property type="match status" value="1"/>
</dbReference>
<feature type="binding site" evidence="1">
    <location>
        <position position="43"/>
    </location>
    <ligand>
        <name>Mg(2+)</name>
        <dbReference type="ChEBI" id="CHEBI:18420"/>
        <label>4</label>
    </ligand>
</feature>
<feature type="domain" description="PurM-like N-terminal" evidence="2">
    <location>
        <begin position="42"/>
        <end position="172"/>
    </location>
</feature>
<keyword evidence="1" id="KW-0784">Thiamine biosynthesis</keyword>
<comment type="similarity">
    <text evidence="1">Belongs to the thiamine-monophosphate kinase family.</text>
</comment>
<dbReference type="Gene3D" id="3.90.650.10">
    <property type="entry name" value="PurM-like C-terminal domain"/>
    <property type="match status" value="1"/>
</dbReference>
<dbReference type="Proteomes" id="UP001260872">
    <property type="component" value="Unassembled WGS sequence"/>
</dbReference>
<dbReference type="InterPro" id="IPR036676">
    <property type="entry name" value="PurM-like_C_sf"/>
</dbReference>
<feature type="binding site" evidence="1">
    <location>
        <position position="58"/>
    </location>
    <ligand>
        <name>Mg(2+)</name>
        <dbReference type="ChEBI" id="CHEBI:18420"/>
        <label>4</label>
    </ligand>
</feature>
<comment type="miscellaneous">
    <text evidence="1">Reaction mechanism of ThiL seems to utilize a direct, inline transfer of the gamma-phosphate of ATP to TMP rather than a phosphorylated enzyme intermediate.</text>
</comment>
<keyword evidence="4" id="KW-1185">Reference proteome</keyword>
<feature type="binding site" evidence="1">
    <location>
        <position position="325"/>
    </location>
    <ligand>
        <name>substrate</name>
    </ligand>
</feature>
<feature type="binding site" evidence="1">
    <location>
        <position position="60"/>
    </location>
    <ligand>
        <name>Mg(2+)</name>
        <dbReference type="ChEBI" id="CHEBI:18420"/>
        <label>1</label>
    </ligand>
</feature>
<comment type="function">
    <text evidence="1">Catalyzes the ATP-dependent phosphorylation of thiamine-monophosphate (TMP) to form thiamine-pyrophosphate (TPP), the active form of vitamin B1.</text>
</comment>
<feature type="binding site" evidence="1">
    <location>
        <position position="267"/>
    </location>
    <ligand>
        <name>Mg(2+)</name>
        <dbReference type="ChEBI" id="CHEBI:18420"/>
        <label>5</label>
    </ligand>
</feature>
<feature type="binding site" evidence="1">
    <location>
        <position position="182"/>
    </location>
    <ligand>
        <name>ATP</name>
        <dbReference type="ChEBI" id="CHEBI:30616"/>
    </ligand>
</feature>
<comment type="catalytic activity">
    <reaction evidence="1">
        <text>thiamine phosphate + ATP = thiamine diphosphate + ADP</text>
        <dbReference type="Rhea" id="RHEA:15913"/>
        <dbReference type="ChEBI" id="CHEBI:30616"/>
        <dbReference type="ChEBI" id="CHEBI:37575"/>
        <dbReference type="ChEBI" id="CHEBI:58937"/>
        <dbReference type="ChEBI" id="CHEBI:456216"/>
        <dbReference type="EC" id="2.7.4.16"/>
    </reaction>
</comment>
<dbReference type="NCBIfam" id="TIGR01379">
    <property type="entry name" value="thiL"/>
    <property type="match status" value="1"/>
</dbReference>
<feature type="binding site" evidence="1">
    <location>
        <begin position="155"/>
        <end position="156"/>
    </location>
    <ligand>
        <name>ATP</name>
        <dbReference type="ChEBI" id="CHEBI:30616"/>
    </ligand>
</feature>
<dbReference type="CDD" id="cd02194">
    <property type="entry name" value="ThiL"/>
    <property type="match status" value="1"/>
</dbReference>
<dbReference type="SUPFAM" id="SSF55326">
    <property type="entry name" value="PurM N-terminal domain-like"/>
    <property type="match status" value="1"/>
</dbReference>
<dbReference type="EMBL" id="JAVKGT010000008">
    <property type="protein sequence ID" value="MDR5711360.1"/>
    <property type="molecule type" value="Genomic_DNA"/>
</dbReference>
<gene>
    <name evidence="1 3" type="primary">thiL</name>
    <name evidence="3" type="ORF">RH857_04310</name>
</gene>
<dbReference type="InterPro" id="IPR036921">
    <property type="entry name" value="PurM-like_N_sf"/>
</dbReference>
<sequence>MDHRESTVGQAGEDAVLTEVMEIVAPFNARRGAHLLLGPGADDAALLVPRPGSQLVLTTDTMSQDQDFRPCWWSGPEQLAAGAFEPPDEYPMEVGTKAAAQNLSDISAMGAQPTALLISLTLPRTMPLTWVADFYRGVVRACEQPGAQRCVIAGGDLGRGDVVSVTITAVGELAAGSAGLRRDAAAPGDTLAVCGPLGRAAAGLALLEESSGPEGGTAISPQQQELFTHHEELFGVCMRAQTRPAPPLEAGPAALAAGGRGGMDISDGLLRDAARLARASGVDIHLDDDVLAEEARTLEPVAAYLGRPPEQARHQALTWVMGGGEEYALLGTFPAGVVLPEGFRRIGEVREKADGVPRVVTGHVVSNVGWSSL</sequence>
<feature type="binding site" evidence="1">
    <location>
        <position position="105"/>
    </location>
    <ligand>
        <name>Mg(2+)</name>
        <dbReference type="ChEBI" id="CHEBI:18420"/>
        <label>3</label>
    </ligand>
</feature>
<evidence type="ECO:0000256" key="1">
    <source>
        <dbReference type="HAMAP-Rule" id="MF_02128"/>
    </source>
</evidence>
<feature type="binding site" evidence="1">
    <location>
        <position position="135"/>
    </location>
    <ligand>
        <name>ATP</name>
        <dbReference type="ChEBI" id="CHEBI:30616"/>
    </ligand>
</feature>
<keyword evidence="1" id="KW-0067">ATP-binding</keyword>
<reference evidence="4" key="1">
    <citation type="submission" date="2023-07" db="EMBL/GenBank/DDBJ databases">
        <title>Description of three actinobacteria isolated from air of manufacturing shop in a pharmaceutical factory.</title>
        <authorList>
            <person name="Zhang D.-F."/>
        </authorList>
    </citation>
    <scope>NUCLEOTIDE SEQUENCE [LARGE SCALE GENOMIC DNA]</scope>
    <source>
        <strain evidence="4">CCTCC AB 207010</strain>
    </source>
</reference>
<comment type="pathway">
    <text evidence="1">Cofactor biosynthesis; thiamine diphosphate biosynthesis; thiamine diphosphate from thiamine phosphate: step 1/1.</text>
</comment>
<dbReference type="PANTHER" id="PTHR30270:SF0">
    <property type="entry name" value="THIAMINE-MONOPHOSPHATE KINASE"/>
    <property type="match status" value="1"/>
</dbReference>
<keyword evidence="1" id="KW-0460">Magnesium</keyword>
<keyword evidence="1" id="KW-0547">Nucleotide-binding</keyword>
<dbReference type="PANTHER" id="PTHR30270">
    <property type="entry name" value="THIAMINE-MONOPHOSPHATE KINASE"/>
    <property type="match status" value="1"/>
</dbReference>
<feature type="binding site" evidence="1">
    <location>
        <position position="67"/>
    </location>
    <ligand>
        <name>substrate</name>
    </ligand>
</feature>
<dbReference type="Pfam" id="PF00586">
    <property type="entry name" value="AIRS"/>
    <property type="match status" value="1"/>
</dbReference>
<feature type="binding site" evidence="1">
    <location>
        <position position="59"/>
    </location>
    <ligand>
        <name>Mg(2+)</name>
        <dbReference type="ChEBI" id="CHEBI:18420"/>
        <label>1</label>
    </ligand>
</feature>
<dbReference type="EC" id="2.7.4.16" evidence="1"/>
<dbReference type="Gene3D" id="3.30.1330.10">
    <property type="entry name" value="PurM-like, N-terminal domain"/>
    <property type="match status" value="1"/>
</dbReference>
<feature type="binding site" evidence="1">
    <location>
        <position position="60"/>
    </location>
    <ligand>
        <name>Mg(2+)</name>
        <dbReference type="ChEBI" id="CHEBI:18420"/>
        <label>2</label>
    </ligand>
</feature>
<feature type="binding site" evidence="1">
    <location>
        <position position="105"/>
    </location>
    <ligand>
        <name>Mg(2+)</name>
        <dbReference type="ChEBI" id="CHEBI:18420"/>
        <label>4</label>
    </ligand>
</feature>
<keyword evidence="1" id="KW-0479">Metal-binding</keyword>
<feature type="binding site" evidence="1">
    <location>
        <position position="43"/>
    </location>
    <ligand>
        <name>Mg(2+)</name>
        <dbReference type="ChEBI" id="CHEBI:18420"/>
        <label>3</label>
    </ligand>
</feature>
<dbReference type="HAMAP" id="MF_02128">
    <property type="entry name" value="TMP_kinase"/>
    <property type="match status" value="1"/>
</dbReference>
<feature type="binding site" evidence="1">
    <location>
        <position position="105"/>
    </location>
    <ligand>
        <name>Mg(2+)</name>
        <dbReference type="ChEBI" id="CHEBI:18420"/>
        <label>2</label>
    </ligand>
</feature>
<dbReference type="InterPro" id="IPR016188">
    <property type="entry name" value="PurM-like_N"/>
</dbReference>
<dbReference type="GO" id="GO:0009030">
    <property type="term" value="F:thiamine-phosphate kinase activity"/>
    <property type="evidence" value="ECO:0007669"/>
    <property type="project" value="UniProtKB-EC"/>
</dbReference>
<feature type="binding site" evidence="1">
    <location>
        <position position="266"/>
    </location>
    <ligand>
        <name>ATP</name>
        <dbReference type="ChEBI" id="CHEBI:30616"/>
    </ligand>
</feature>
<organism evidence="3 4">
    <name type="scientific">Nesterenkonia flava</name>
    <dbReference type="NCBI Taxonomy" id="469799"/>
    <lineage>
        <taxon>Bacteria</taxon>
        <taxon>Bacillati</taxon>
        <taxon>Actinomycetota</taxon>
        <taxon>Actinomycetes</taxon>
        <taxon>Micrococcales</taxon>
        <taxon>Micrococcaceae</taxon>
        <taxon>Nesterenkonia</taxon>
    </lineage>
</organism>
<evidence type="ECO:0000313" key="3">
    <source>
        <dbReference type="EMBL" id="MDR5711360.1"/>
    </source>
</evidence>
<evidence type="ECO:0000313" key="4">
    <source>
        <dbReference type="Proteomes" id="UP001260872"/>
    </source>
</evidence>
<feature type="binding site" evidence="1">
    <location>
        <position position="370"/>
    </location>
    <ligand>
        <name>substrate</name>
    </ligand>
</feature>
<proteinExistence type="inferred from homology"/>
<keyword evidence="1 3" id="KW-0418">Kinase</keyword>